<dbReference type="AlphaFoldDB" id="A0A182IIH0"/>
<dbReference type="EMBL" id="APCN01000816">
    <property type="status" value="NOT_ANNOTATED_CDS"/>
    <property type="molecule type" value="Genomic_DNA"/>
</dbReference>
<evidence type="ECO:0000313" key="2">
    <source>
        <dbReference type="EnsemblMetazoa" id="AARA015753-PA"/>
    </source>
</evidence>
<accession>A0A182IIH0</accession>
<feature type="compositionally biased region" description="Basic residues" evidence="1">
    <location>
        <begin position="9"/>
        <end position="24"/>
    </location>
</feature>
<keyword evidence="3" id="KW-1185">Reference proteome</keyword>
<dbReference type="VEuPathDB" id="VectorBase:AARA015753"/>
<reference evidence="2" key="1">
    <citation type="submission" date="2022-08" db="UniProtKB">
        <authorList>
            <consortium name="EnsemblMetazoa"/>
        </authorList>
    </citation>
    <scope>IDENTIFICATION</scope>
    <source>
        <strain evidence="2">Dongola</strain>
    </source>
</reference>
<protein>
    <submittedName>
        <fullName evidence="2">Uncharacterized protein</fullName>
    </submittedName>
</protein>
<dbReference type="Proteomes" id="UP000075840">
    <property type="component" value="Unassembled WGS sequence"/>
</dbReference>
<dbReference type="EnsemblMetazoa" id="AARA015753-RA">
    <property type="protein sequence ID" value="AARA015753-PA"/>
    <property type="gene ID" value="AARA015753"/>
</dbReference>
<evidence type="ECO:0000313" key="3">
    <source>
        <dbReference type="Proteomes" id="UP000075840"/>
    </source>
</evidence>
<organism evidence="2 3">
    <name type="scientific">Anopheles arabiensis</name>
    <name type="common">Mosquito</name>
    <dbReference type="NCBI Taxonomy" id="7173"/>
    <lineage>
        <taxon>Eukaryota</taxon>
        <taxon>Metazoa</taxon>
        <taxon>Ecdysozoa</taxon>
        <taxon>Arthropoda</taxon>
        <taxon>Hexapoda</taxon>
        <taxon>Insecta</taxon>
        <taxon>Pterygota</taxon>
        <taxon>Neoptera</taxon>
        <taxon>Endopterygota</taxon>
        <taxon>Diptera</taxon>
        <taxon>Nematocera</taxon>
        <taxon>Culicoidea</taxon>
        <taxon>Culicidae</taxon>
        <taxon>Anophelinae</taxon>
        <taxon>Anopheles</taxon>
    </lineage>
</organism>
<sequence>MHQSTMASRLRRVPPRPRTRKLRS</sequence>
<name>A0A182IIH0_ANOAR</name>
<evidence type="ECO:0000256" key="1">
    <source>
        <dbReference type="SAM" id="MobiDB-lite"/>
    </source>
</evidence>
<proteinExistence type="predicted"/>
<feature type="region of interest" description="Disordered" evidence="1">
    <location>
        <begin position="1"/>
        <end position="24"/>
    </location>
</feature>